<evidence type="ECO:0000256" key="1">
    <source>
        <dbReference type="ARBA" id="ARBA00022737"/>
    </source>
</evidence>
<dbReference type="OrthoDB" id="185373at2759"/>
<name>A0A9P6TX47_9FUNG</name>
<accession>A0A9P6TX47</accession>
<organism evidence="4 5">
    <name type="scientific">Mortierella polycephala</name>
    <dbReference type="NCBI Taxonomy" id="41804"/>
    <lineage>
        <taxon>Eukaryota</taxon>
        <taxon>Fungi</taxon>
        <taxon>Fungi incertae sedis</taxon>
        <taxon>Mucoromycota</taxon>
        <taxon>Mortierellomycotina</taxon>
        <taxon>Mortierellomycetes</taxon>
        <taxon>Mortierellales</taxon>
        <taxon>Mortierellaceae</taxon>
        <taxon>Mortierella</taxon>
    </lineage>
</organism>
<dbReference type="InterPro" id="IPR050667">
    <property type="entry name" value="PPR-containing_protein"/>
</dbReference>
<dbReference type="PANTHER" id="PTHR47939:SF13">
    <property type="entry name" value="OS03G0201400 PROTEIN"/>
    <property type="match status" value="1"/>
</dbReference>
<dbReference type="InterPro" id="IPR011990">
    <property type="entry name" value="TPR-like_helical_dom_sf"/>
</dbReference>
<comment type="caution">
    <text evidence="4">The sequence shown here is derived from an EMBL/GenBank/DDBJ whole genome shotgun (WGS) entry which is preliminary data.</text>
</comment>
<dbReference type="Pfam" id="PF13812">
    <property type="entry name" value="PPR_3"/>
    <property type="match status" value="1"/>
</dbReference>
<feature type="region of interest" description="Disordered" evidence="3">
    <location>
        <begin position="1"/>
        <end position="39"/>
    </location>
</feature>
<dbReference type="Proteomes" id="UP000726737">
    <property type="component" value="Unassembled WGS sequence"/>
</dbReference>
<proteinExistence type="predicted"/>
<evidence type="ECO:0000256" key="3">
    <source>
        <dbReference type="SAM" id="MobiDB-lite"/>
    </source>
</evidence>
<dbReference type="AlphaFoldDB" id="A0A9P6TX47"/>
<evidence type="ECO:0008006" key="6">
    <source>
        <dbReference type="Google" id="ProtNLM"/>
    </source>
</evidence>
<dbReference type="PANTHER" id="PTHR47939">
    <property type="entry name" value="MEMBRANE-ASSOCIATED SALT-INDUCIBLE PROTEIN-LIKE"/>
    <property type="match status" value="1"/>
</dbReference>
<dbReference type="PROSITE" id="PS51375">
    <property type="entry name" value="PPR"/>
    <property type="match status" value="1"/>
</dbReference>
<dbReference type="InterPro" id="IPR002885">
    <property type="entry name" value="PPR_rpt"/>
</dbReference>
<feature type="repeat" description="PPR" evidence="2">
    <location>
        <begin position="636"/>
        <end position="670"/>
    </location>
</feature>
<evidence type="ECO:0000313" key="4">
    <source>
        <dbReference type="EMBL" id="KAG0249957.1"/>
    </source>
</evidence>
<feature type="region of interest" description="Disordered" evidence="3">
    <location>
        <begin position="967"/>
        <end position="1002"/>
    </location>
</feature>
<keyword evidence="1" id="KW-0677">Repeat</keyword>
<feature type="compositionally biased region" description="Low complexity" evidence="3">
    <location>
        <begin position="967"/>
        <end position="985"/>
    </location>
</feature>
<protein>
    <recommendedName>
        <fullName evidence="6">Pentacotripeptide-repeat region of PRORP domain-containing protein</fullName>
    </recommendedName>
</protein>
<dbReference type="Gene3D" id="1.25.40.10">
    <property type="entry name" value="Tetratricopeptide repeat domain"/>
    <property type="match status" value="2"/>
</dbReference>
<evidence type="ECO:0000313" key="5">
    <source>
        <dbReference type="Proteomes" id="UP000726737"/>
    </source>
</evidence>
<dbReference type="EMBL" id="JAAAJA010000742">
    <property type="protein sequence ID" value="KAG0249957.1"/>
    <property type="molecule type" value="Genomic_DNA"/>
</dbReference>
<evidence type="ECO:0000256" key="2">
    <source>
        <dbReference type="PROSITE-ProRule" id="PRU00708"/>
    </source>
</evidence>
<feature type="compositionally biased region" description="Polar residues" evidence="3">
    <location>
        <begin position="1"/>
        <end position="11"/>
    </location>
</feature>
<keyword evidence="5" id="KW-1185">Reference proteome</keyword>
<reference evidence="4" key="1">
    <citation type="journal article" date="2020" name="Fungal Divers.">
        <title>Resolving the Mortierellaceae phylogeny through synthesis of multi-gene phylogenetics and phylogenomics.</title>
        <authorList>
            <person name="Vandepol N."/>
            <person name="Liber J."/>
            <person name="Desiro A."/>
            <person name="Na H."/>
            <person name="Kennedy M."/>
            <person name="Barry K."/>
            <person name="Grigoriev I.V."/>
            <person name="Miller A.N."/>
            <person name="O'Donnell K."/>
            <person name="Stajich J.E."/>
            <person name="Bonito G."/>
        </authorList>
    </citation>
    <scope>NUCLEOTIDE SEQUENCE</scope>
    <source>
        <strain evidence="4">KOD948</strain>
    </source>
</reference>
<gene>
    <name evidence="4" type="ORF">BG011_008781</name>
</gene>
<sequence length="1027" mass="112922">MTQRRTASSIGDKSLDANNPLPDTKTFERNPRTRKSTTNQIAQKVPVWTPFITTAGLGKKGPTSLTNFRLLIHADHHLCAPHLRSGRFIFHQKLLAQHRIPSTIIPPLAAIHHLYTLLKSSNHLSKLSSADWDAFIFWLSHHKDYQTLSQLHRTVMNNRNIGGKFATSSYTLLTEARLRTMESEQATAGLKSISPQSPSLSSVVQGTIEWMKIVNVPTNHALYGMGLRNAVREKNWMQGIDIWKRMKAEQKQLPSPSVAMIAYSVECYVQIGDVAEATRLLGSILENPVAVAQPRVNPESVAEGGSPARNIIGSGGVGLETGSINSRAENSKRQRESMQALIALGQRTLVSSSSSSSTAASLDVTSPDNNLEWKTVAYPALIEAICVGDKDKDQDGATLASELALELLKHGYALERSRFRLLIRHIGESKSSEGAENFLKRWLELSRSVARSRPLSAKPATEETDGIISAVSTEAKGSHRSKTKRTVESTSRALAEAGLQEIVKLATAERDFERAHRIFQGMSSQRIPLSAKASEELIVGLTADQDFQSATSVLEKCLLDNRVPSIETTNKLLRGLVRGDRLDESVAVFRNLTENYGVNPNIETFRSLMNLTAAYGQLPMTQRILTTLKTLGMKQDGELYRDLMRCYVRCENLKGAIMVFENMDRDGVIHEIRHINVLLEGAVRQSTPSTIIGILEIMASQSISPNPETWNILLSGAFQGKDKILAQKLFMELSRSVARGTSDIEDGSLRASRHPVTFQLLINNFADRHGVEPALALLKGAMDGAYPSRISLGMFRELMEKSLDRGKGVVGYGFYQLMRRTEQEQNRRSKPLSHSPSASGKLIVRSLLSASQPKNPFWKITPLPSINSTSPSIKVPTLAGLCRRMMKRLDQEGQYEVGKELATDLILSGAEMDQELVAHAIAFCAKTGELEAAFGLFTKMGKAYNVEPSRGMVEVLVEAAHVHGLFSRSSPSSTSRLSSRSSSTPATGTVSGAGQGKVGAKWDESTTQQWTKVLRTAMVQFGVEDMV</sequence>